<reference evidence="2 3" key="1">
    <citation type="submission" date="2019-03" db="EMBL/GenBank/DDBJ databases">
        <title>First draft genome of Liparis tanakae, snailfish: a comprehensive survey of snailfish specific genes.</title>
        <authorList>
            <person name="Kim W."/>
            <person name="Song I."/>
            <person name="Jeong J.-H."/>
            <person name="Kim D."/>
            <person name="Kim S."/>
            <person name="Ryu S."/>
            <person name="Song J.Y."/>
            <person name="Lee S.K."/>
        </authorList>
    </citation>
    <scope>NUCLEOTIDE SEQUENCE [LARGE SCALE GENOMIC DNA]</scope>
    <source>
        <tissue evidence="2">Muscle</tissue>
    </source>
</reference>
<feature type="region of interest" description="Disordered" evidence="1">
    <location>
        <begin position="1"/>
        <end position="78"/>
    </location>
</feature>
<proteinExistence type="predicted"/>
<evidence type="ECO:0000256" key="1">
    <source>
        <dbReference type="SAM" id="MobiDB-lite"/>
    </source>
</evidence>
<protein>
    <submittedName>
        <fullName evidence="2">Uncharacterized protein</fullName>
    </submittedName>
</protein>
<accession>A0A4Z2FQ76</accession>
<dbReference type="EMBL" id="SRLO01000968">
    <property type="protein sequence ID" value="TNN43396.1"/>
    <property type="molecule type" value="Genomic_DNA"/>
</dbReference>
<keyword evidence="3" id="KW-1185">Reference proteome</keyword>
<sequence length="78" mass="8876">MLGPHWRKPPETTPRWMRLREPRTGPVTRPRGHKATRPQDQHWLVAGDGMQPECHVTSHHSRDTKGHGGVRDSVSGGW</sequence>
<dbReference type="Proteomes" id="UP000314294">
    <property type="component" value="Unassembled WGS sequence"/>
</dbReference>
<evidence type="ECO:0000313" key="3">
    <source>
        <dbReference type="Proteomes" id="UP000314294"/>
    </source>
</evidence>
<evidence type="ECO:0000313" key="2">
    <source>
        <dbReference type="EMBL" id="TNN43396.1"/>
    </source>
</evidence>
<organism evidence="2 3">
    <name type="scientific">Liparis tanakae</name>
    <name type="common">Tanaka's snailfish</name>
    <dbReference type="NCBI Taxonomy" id="230148"/>
    <lineage>
        <taxon>Eukaryota</taxon>
        <taxon>Metazoa</taxon>
        <taxon>Chordata</taxon>
        <taxon>Craniata</taxon>
        <taxon>Vertebrata</taxon>
        <taxon>Euteleostomi</taxon>
        <taxon>Actinopterygii</taxon>
        <taxon>Neopterygii</taxon>
        <taxon>Teleostei</taxon>
        <taxon>Neoteleostei</taxon>
        <taxon>Acanthomorphata</taxon>
        <taxon>Eupercaria</taxon>
        <taxon>Perciformes</taxon>
        <taxon>Cottioidei</taxon>
        <taxon>Cottales</taxon>
        <taxon>Liparidae</taxon>
        <taxon>Liparis</taxon>
    </lineage>
</organism>
<gene>
    <name evidence="2" type="ORF">EYF80_046410</name>
</gene>
<name>A0A4Z2FQ76_9TELE</name>
<feature type="compositionally biased region" description="Basic and acidic residues" evidence="1">
    <location>
        <begin position="60"/>
        <end position="70"/>
    </location>
</feature>
<comment type="caution">
    <text evidence="2">The sequence shown here is derived from an EMBL/GenBank/DDBJ whole genome shotgun (WGS) entry which is preliminary data.</text>
</comment>
<dbReference type="AlphaFoldDB" id="A0A4Z2FQ76"/>